<dbReference type="EMBL" id="MAYM02000295">
    <property type="protein sequence ID" value="RLN44402.1"/>
    <property type="molecule type" value="Genomic_DNA"/>
</dbReference>
<dbReference type="SUPFAM" id="SSF48452">
    <property type="entry name" value="TPR-like"/>
    <property type="match status" value="1"/>
</dbReference>
<dbReference type="PANTHER" id="PTHR15704">
    <property type="entry name" value="SUPERKILLER 3 PROTEIN-RELATED"/>
    <property type="match status" value="1"/>
</dbReference>
<dbReference type="GO" id="GO:0006401">
    <property type="term" value="P:RNA catabolic process"/>
    <property type="evidence" value="ECO:0007669"/>
    <property type="project" value="InterPro"/>
</dbReference>
<dbReference type="EMBL" id="JPWU03000008">
    <property type="protein sequence ID" value="KAG2532733.1"/>
    <property type="molecule type" value="Genomic_DNA"/>
</dbReference>
<gene>
    <name evidence="6" type="ORF">BBI17_000997</name>
    <name evidence="7" type="ORF">BBO99_00000823</name>
    <name evidence="4" type="ORF">JM16_000648</name>
    <name evidence="5" type="ORF">JM18_000730</name>
</gene>
<evidence type="ECO:0000313" key="9">
    <source>
        <dbReference type="Proteomes" id="UP000285883"/>
    </source>
</evidence>
<proteinExistence type="predicted"/>
<dbReference type="Gene3D" id="1.25.40.10">
    <property type="entry name" value="Tetratricopeptide repeat domain"/>
    <property type="match status" value="3"/>
</dbReference>
<reference evidence="4" key="1">
    <citation type="journal article" date="2015" name="Genom Data">
        <title>Genome sequences of six Phytophthora species associated with forests in New Zealand.</title>
        <authorList>
            <person name="Studholme D.J."/>
            <person name="McDougal R.L."/>
            <person name="Sambles C."/>
            <person name="Hansen E."/>
            <person name="Hardy G."/>
            <person name="Grant M."/>
            <person name="Ganley R.J."/>
            <person name="Williams N.M."/>
        </authorList>
    </citation>
    <scope>NUCLEOTIDE SEQUENCE</scope>
    <source>
        <strain evidence="4">NZFS 2646</strain>
        <strain evidence="5">NZFS 3630</strain>
    </source>
</reference>
<evidence type="ECO:0000313" key="5">
    <source>
        <dbReference type="EMBL" id="KAG2532733.1"/>
    </source>
</evidence>
<evidence type="ECO:0000313" key="7">
    <source>
        <dbReference type="EMBL" id="RLN85031.1"/>
    </source>
</evidence>
<feature type="compositionally biased region" description="Low complexity" evidence="3">
    <location>
        <begin position="983"/>
        <end position="992"/>
    </location>
</feature>
<dbReference type="InterPro" id="IPR011990">
    <property type="entry name" value="TPR-like_helical_dom_sf"/>
</dbReference>
<evidence type="ECO:0000313" key="6">
    <source>
        <dbReference type="EMBL" id="RLN44402.1"/>
    </source>
</evidence>
<evidence type="ECO:0000313" key="8">
    <source>
        <dbReference type="Proteomes" id="UP000285624"/>
    </source>
</evidence>
<keyword evidence="2" id="KW-0802">TPR repeat</keyword>
<dbReference type="SMART" id="SM00028">
    <property type="entry name" value="TPR"/>
    <property type="match status" value="7"/>
</dbReference>
<keyword evidence="1" id="KW-0677">Repeat</keyword>
<protein>
    <submittedName>
        <fullName evidence="7">Uncharacterized protein</fullName>
    </submittedName>
</protein>
<dbReference type="EMBL" id="JPWV03000008">
    <property type="protein sequence ID" value="KAG2531799.1"/>
    <property type="molecule type" value="Genomic_DNA"/>
</dbReference>
<reference evidence="8 9" key="2">
    <citation type="submission" date="2018-07" db="EMBL/GenBank/DDBJ databases">
        <title>Genome sequencing of oomycete isolates from Chile give support for New Zealand origin for Phytophthora kernoviae and make available the first Nothophytophthora sp. genome.</title>
        <authorList>
            <person name="Studholme D.J."/>
            <person name="Sanfuentes E."/>
            <person name="Panda P."/>
            <person name="Hill R."/>
            <person name="Sambles C."/>
            <person name="Grant M."/>
            <person name="Williams N.M."/>
            <person name="Mcdougal R.L."/>
        </authorList>
    </citation>
    <scope>NUCLEOTIDE SEQUENCE [LARGE SCALE GENOMIC DNA]</scope>
    <source>
        <strain evidence="6">Chile2</strain>
        <strain evidence="7">Chile4</strain>
    </source>
</reference>
<dbReference type="EMBL" id="MBDN02000012">
    <property type="protein sequence ID" value="RLN85031.1"/>
    <property type="molecule type" value="Genomic_DNA"/>
</dbReference>
<feature type="region of interest" description="Disordered" evidence="3">
    <location>
        <begin position="969"/>
        <end position="992"/>
    </location>
</feature>
<evidence type="ECO:0000256" key="2">
    <source>
        <dbReference type="ARBA" id="ARBA00022803"/>
    </source>
</evidence>
<dbReference type="AlphaFoldDB" id="A0A3R7JBW8"/>
<dbReference type="Proteomes" id="UP000285624">
    <property type="component" value="Unassembled WGS sequence"/>
</dbReference>
<reference evidence="4" key="3">
    <citation type="submission" date="2020-06" db="EMBL/GenBank/DDBJ databases">
        <authorList>
            <person name="Studholme D.J."/>
        </authorList>
    </citation>
    <scope>NUCLEOTIDE SEQUENCE</scope>
    <source>
        <strain evidence="4">NZFS 2646</strain>
        <strain evidence="5">NZFS 3630</strain>
    </source>
</reference>
<comment type="caution">
    <text evidence="7">The sequence shown here is derived from an EMBL/GenBank/DDBJ whole genome shotgun (WGS) entry which is preliminary data.</text>
</comment>
<name>A0A3R7JBW8_9STRA</name>
<accession>A0A3R7JBW8</accession>
<dbReference type="SUPFAM" id="SSF81901">
    <property type="entry name" value="HCP-like"/>
    <property type="match status" value="1"/>
</dbReference>
<keyword evidence="8" id="KW-1185">Reference proteome</keyword>
<sequence length="1050" mass="114531">MSAAVLRQMLVDAAAALKAERYQEAQDAARRVSQFDPNNFQAFMCVGLSSFHLQEWEDCEEAYRRAAGIKPELPVPWKHLVDLFEAKEDVKSKLEPLEKLVEINLKGKKLKRCQKWVTEVAATAMELKLFPKAFDSWYALVGEQEGDLGQLSLEITPNDELPTPLGIWLDLVDLLQLASIALAARDVEGCLQRLALAKKVVADKTQALGCAGPIPSIYSEAKMIFMVATAHEYSGDTNKALEAYYEVMDKDDAFLKIKAAIAAAELLVAKAQPKKALETIDIVSLSEGDIQGARDLLEANLQKMSPTDVFAKGRSLKRLAIVYWHLGGSHQTAKSGCFGHLLQAAKLTPSDAQIFSWLGKWYQEVAKDILRAEKCFLKALSLSSTDELAGMALSDLYDQQGKYEANVTLWERVTQDQETAPTWALLRLSQHLVDQNDEAAVGKMHLVLRNNPMNARYWVTLAHVYHNFDKQISAQRSYLKAIELGEESWCVRCELARIEGSLGLFDDALERIEPIVSGTLSDGSPDVTAASMIYANLLFQQAKHLCAEGMYDYAATNLKEASRMMKSLPSTSTLSGSVEACKLIGDIHCFAFYLSPESFSSEKSSWVEFISEGRKAYEAAALLAGKVEQAGVGGTNAVAAERFYDIGLSYWYEGQAVNNTRGIRTPVFSTQRENDNDVTATKLKTKASASSALQGILQAQLLYRQSKGDAALDLLKKLLSQESLQLNESEVIAIVGLSVASLLMSKCTTKATDLASLLSSAGIETADRSFLDVLVGLIKAGPSREAGLCVDAQKLIRAQPWNPHAYVLAGASILKRISFDVKLESHEAILHKLLRLLQTGLSLVNSSGNEYDAAQLGLLTSYCYIKLGEQDQAATCSTRTLTRVQEDQASDAMASSVDVDLLKARLLSISNPTKAIETYLSILSSISDPTSPYSDRLVPVLNELGGFYEEQGAWDAAINTWKLVASLTSSKPPGPSEVDDDASSTTTALSSNSDTGACFLANLRLALIHGKKNNVKPARKHIKTALILAESGSDSNSVTVAAFVENVLAN</sequence>
<dbReference type="Proteomes" id="UP000785171">
    <property type="component" value="Unassembled WGS sequence"/>
</dbReference>
<dbReference type="Proteomes" id="UP000792063">
    <property type="component" value="Unassembled WGS sequence"/>
</dbReference>
<dbReference type="STRING" id="325452.A0A3R7JBW8"/>
<evidence type="ECO:0000256" key="3">
    <source>
        <dbReference type="SAM" id="MobiDB-lite"/>
    </source>
</evidence>
<evidence type="ECO:0000256" key="1">
    <source>
        <dbReference type="ARBA" id="ARBA00022737"/>
    </source>
</evidence>
<dbReference type="Proteomes" id="UP000285883">
    <property type="component" value="Unassembled WGS sequence"/>
</dbReference>
<evidence type="ECO:0000313" key="4">
    <source>
        <dbReference type="EMBL" id="KAG2531799.1"/>
    </source>
</evidence>
<dbReference type="GO" id="GO:0055087">
    <property type="term" value="C:Ski complex"/>
    <property type="evidence" value="ECO:0007669"/>
    <property type="project" value="InterPro"/>
</dbReference>
<dbReference type="InterPro" id="IPR019734">
    <property type="entry name" value="TPR_rpt"/>
</dbReference>
<organism evidence="7 8">
    <name type="scientific">Phytophthora kernoviae</name>
    <dbReference type="NCBI Taxonomy" id="325452"/>
    <lineage>
        <taxon>Eukaryota</taxon>
        <taxon>Sar</taxon>
        <taxon>Stramenopiles</taxon>
        <taxon>Oomycota</taxon>
        <taxon>Peronosporomycetes</taxon>
        <taxon>Peronosporales</taxon>
        <taxon>Peronosporaceae</taxon>
        <taxon>Phytophthora</taxon>
    </lineage>
</organism>
<dbReference type="InterPro" id="IPR039226">
    <property type="entry name" value="Ski3/TTC37"/>
</dbReference>
<dbReference type="PANTHER" id="PTHR15704:SF7">
    <property type="entry name" value="SUPERKILLER COMPLEX PROTEIN 3"/>
    <property type="match status" value="1"/>
</dbReference>